<proteinExistence type="predicted"/>
<reference evidence="1 2" key="2">
    <citation type="journal article" date="2022" name="Mol. Ecol. Resour.">
        <title>The genomes of chicory, endive, great burdock and yacon provide insights into Asteraceae paleo-polyploidization history and plant inulin production.</title>
        <authorList>
            <person name="Fan W."/>
            <person name="Wang S."/>
            <person name="Wang H."/>
            <person name="Wang A."/>
            <person name="Jiang F."/>
            <person name="Liu H."/>
            <person name="Zhao H."/>
            <person name="Xu D."/>
            <person name="Zhang Y."/>
        </authorList>
    </citation>
    <scope>NUCLEOTIDE SEQUENCE [LARGE SCALE GENOMIC DNA]</scope>
    <source>
        <strain evidence="2">cv. Yunnan</strain>
        <tissue evidence="1">Leaves</tissue>
    </source>
</reference>
<organism evidence="1 2">
    <name type="scientific">Smallanthus sonchifolius</name>
    <dbReference type="NCBI Taxonomy" id="185202"/>
    <lineage>
        <taxon>Eukaryota</taxon>
        <taxon>Viridiplantae</taxon>
        <taxon>Streptophyta</taxon>
        <taxon>Embryophyta</taxon>
        <taxon>Tracheophyta</taxon>
        <taxon>Spermatophyta</taxon>
        <taxon>Magnoliopsida</taxon>
        <taxon>eudicotyledons</taxon>
        <taxon>Gunneridae</taxon>
        <taxon>Pentapetalae</taxon>
        <taxon>asterids</taxon>
        <taxon>campanulids</taxon>
        <taxon>Asterales</taxon>
        <taxon>Asteraceae</taxon>
        <taxon>Asteroideae</taxon>
        <taxon>Heliantheae alliance</taxon>
        <taxon>Millerieae</taxon>
        <taxon>Smallanthus</taxon>
    </lineage>
</organism>
<gene>
    <name evidence="1" type="ORF">L1987_58418</name>
</gene>
<accession>A0ACB9DFJ7</accession>
<name>A0ACB9DFJ7_9ASTR</name>
<keyword evidence="2" id="KW-1185">Reference proteome</keyword>
<dbReference type="Proteomes" id="UP001056120">
    <property type="component" value="Linkage Group LG19"/>
</dbReference>
<sequence>MSMGLGCHRCCSYFPLMMTSPVDAVEVSTTNDDVIGGCGSFLLPLIHDSISFSIIAIWSFMVVADMFVVVSITVGVVVGMVVIVSIVVVDILGDGMVVV</sequence>
<protein>
    <submittedName>
        <fullName evidence="1">Uncharacterized protein</fullName>
    </submittedName>
</protein>
<evidence type="ECO:0000313" key="1">
    <source>
        <dbReference type="EMBL" id="KAI3745307.1"/>
    </source>
</evidence>
<comment type="caution">
    <text evidence="1">The sequence shown here is derived from an EMBL/GenBank/DDBJ whole genome shotgun (WGS) entry which is preliminary data.</text>
</comment>
<reference evidence="2" key="1">
    <citation type="journal article" date="2022" name="Mol. Ecol. Resour.">
        <title>The genomes of chicory, endive, great burdock and yacon provide insights into Asteraceae palaeo-polyploidization history and plant inulin production.</title>
        <authorList>
            <person name="Fan W."/>
            <person name="Wang S."/>
            <person name="Wang H."/>
            <person name="Wang A."/>
            <person name="Jiang F."/>
            <person name="Liu H."/>
            <person name="Zhao H."/>
            <person name="Xu D."/>
            <person name="Zhang Y."/>
        </authorList>
    </citation>
    <scope>NUCLEOTIDE SEQUENCE [LARGE SCALE GENOMIC DNA]</scope>
    <source>
        <strain evidence="2">cv. Yunnan</strain>
    </source>
</reference>
<evidence type="ECO:0000313" key="2">
    <source>
        <dbReference type="Proteomes" id="UP001056120"/>
    </source>
</evidence>
<dbReference type="EMBL" id="CM042036">
    <property type="protein sequence ID" value="KAI3745307.1"/>
    <property type="molecule type" value="Genomic_DNA"/>
</dbReference>